<name>A0A2N1NX88_9GLOM</name>
<sequence length="422" mass="48987">MSDSESFSSDNVEFFPTDFPENITKDSDSSNGEDNNFYSYDISSSTLTLDWHVNLSRPIKNNPNSLIFVITLLNEHSGHNLDVSVYHFEASKTFTKPMLKYIEWMSIHGYLKSLAIKRMLKAKYNQKVYNQDLYKVIYKYHHNNNTHGNDGLQVFECLEKCKDDDPYWIIYKDWDHETNTSIKLFWMTQVLIDQETKEAYSWILQYTIDATGLMPKVFVTDADPSIDIAIRLKYPSTFAIHYIQITLRSESVNGTFKHLLHNSNSTLVDILLAVEERLKENDIISELKEFTTFPIQKIHYNEMKLAFSYNAKLLDRSCIINEDLKGVNYLTSSEVHYLVILLNNGTYKCSSFSNTISDFSNSTDEVSKLNINQYASLKKQHLYYVNVQELTNQAKQIACKNEEVDQENDRIIGNPIIRHPKG</sequence>
<evidence type="ECO:0000313" key="2">
    <source>
        <dbReference type="EMBL" id="PKK78493.1"/>
    </source>
</evidence>
<dbReference type="VEuPathDB" id="FungiDB:RhiirFUN_015314"/>
<protein>
    <recommendedName>
        <fullName evidence="4">MULE transposase domain-containing protein</fullName>
    </recommendedName>
</protein>
<dbReference type="EMBL" id="LLXL01000081">
    <property type="protein sequence ID" value="PKK78493.1"/>
    <property type="molecule type" value="Genomic_DNA"/>
</dbReference>
<accession>A0A2N1NX88</accession>
<reference evidence="2 3" key="2">
    <citation type="submission" date="2017-10" db="EMBL/GenBank/DDBJ databases">
        <title>Extensive intraspecific genome diversity in a model arbuscular mycorrhizal fungus.</title>
        <authorList>
            <person name="Chen E.C.H."/>
            <person name="Morin E."/>
            <person name="Baudet D."/>
            <person name="Noel J."/>
            <person name="Ndikumana S."/>
            <person name="Charron P."/>
            <person name="St-Onge C."/>
            <person name="Giorgi J."/>
            <person name="Grigoriev I.V."/>
            <person name="Roux C."/>
            <person name="Martin F.M."/>
            <person name="Corradi N."/>
        </authorList>
    </citation>
    <scope>NUCLEOTIDE SEQUENCE [LARGE SCALE GENOMIC DNA]</scope>
    <source>
        <strain evidence="2 3">C2</strain>
    </source>
</reference>
<dbReference type="VEuPathDB" id="FungiDB:FUN_018869"/>
<dbReference type="VEuPathDB" id="FungiDB:RhiirFUN_015313"/>
<dbReference type="Proteomes" id="UP000233469">
    <property type="component" value="Unassembled WGS sequence"/>
</dbReference>
<evidence type="ECO:0000313" key="3">
    <source>
        <dbReference type="Proteomes" id="UP000233469"/>
    </source>
</evidence>
<feature type="region of interest" description="Disordered" evidence="1">
    <location>
        <begin position="1"/>
        <end position="30"/>
    </location>
</feature>
<organism evidence="2 3">
    <name type="scientific">Rhizophagus irregularis</name>
    <dbReference type="NCBI Taxonomy" id="588596"/>
    <lineage>
        <taxon>Eukaryota</taxon>
        <taxon>Fungi</taxon>
        <taxon>Fungi incertae sedis</taxon>
        <taxon>Mucoromycota</taxon>
        <taxon>Glomeromycotina</taxon>
        <taxon>Glomeromycetes</taxon>
        <taxon>Glomerales</taxon>
        <taxon>Glomeraceae</taxon>
        <taxon>Rhizophagus</taxon>
    </lineage>
</organism>
<dbReference type="AlphaFoldDB" id="A0A2N1NX88"/>
<evidence type="ECO:0000256" key="1">
    <source>
        <dbReference type="SAM" id="MobiDB-lite"/>
    </source>
</evidence>
<comment type="caution">
    <text evidence="2">The sequence shown here is derived from an EMBL/GenBank/DDBJ whole genome shotgun (WGS) entry which is preliminary data.</text>
</comment>
<proteinExistence type="predicted"/>
<dbReference type="VEuPathDB" id="FungiDB:FUN_001194"/>
<evidence type="ECO:0008006" key="4">
    <source>
        <dbReference type="Google" id="ProtNLM"/>
    </source>
</evidence>
<dbReference type="VEuPathDB" id="FungiDB:RhiirA1_464155"/>
<gene>
    <name evidence="2" type="ORF">RhiirC2_770185</name>
</gene>
<reference evidence="2 3" key="1">
    <citation type="submission" date="2016-04" db="EMBL/GenBank/DDBJ databases">
        <title>Genome analyses suggest a sexual origin of heterokaryosis in a supposedly ancient asexual fungus.</title>
        <authorList>
            <person name="Ropars J."/>
            <person name="Sedzielewska K."/>
            <person name="Noel J."/>
            <person name="Charron P."/>
            <person name="Farinelli L."/>
            <person name="Marton T."/>
            <person name="Kruger M."/>
            <person name="Pelin A."/>
            <person name="Brachmann A."/>
            <person name="Corradi N."/>
        </authorList>
    </citation>
    <scope>NUCLEOTIDE SEQUENCE [LARGE SCALE GENOMIC DNA]</scope>
    <source>
        <strain evidence="2 3">C2</strain>
    </source>
</reference>
<feature type="compositionally biased region" description="Polar residues" evidence="1">
    <location>
        <begin position="1"/>
        <end position="11"/>
    </location>
</feature>